<accession>A0A1Z5J217</accession>
<proteinExistence type="inferred from homology"/>
<dbReference type="PRINTS" id="PR00081">
    <property type="entry name" value="GDHRDH"/>
</dbReference>
<dbReference type="InterPro" id="IPR002347">
    <property type="entry name" value="SDR_fam"/>
</dbReference>
<evidence type="ECO:0000313" key="3">
    <source>
        <dbReference type="Proteomes" id="UP000223370"/>
    </source>
</evidence>
<protein>
    <submittedName>
        <fullName evidence="2">Carbonyl reductase</fullName>
    </submittedName>
</protein>
<sequence>MKKALITGANRGIGLEITKRLAQKGLFVILGVRSEAHAAETKQTLVENGVDENQIDYVLLDLNDTDTIKKSASYIAEKHPDLDLLVNNAGIAGDMEKPALATTVAEYQATWNVNVLGTLQVIQQLAPVLKNHQSQIVNISGPSFATAFYNPAAYRVSKVALNALIQSLAIDFYKNQDSVEIYGIFPGGVTTDINNHREGPFMKTVDEAGQLIMAIIFDGKGHNGDIVNFDQKILSSVRFTR</sequence>
<dbReference type="SUPFAM" id="SSF51735">
    <property type="entry name" value="NAD(P)-binding Rossmann-fold domains"/>
    <property type="match status" value="1"/>
</dbReference>
<gene>
    <name evidence="2" type="primary">cbr_5</name>
    <name evidence="2" type="ORF">IWT5_01247</name>
</gene>
<evidence type="ECO:0000256" key="1">
    <source>
        <dbReference type="RuleBase" id="RU000363"/>
    </source>
</evidence>
<dbReference type="PRINTS" id="PR00080">
    <property type="entry name" value="SDRFAMILY"/>
</dbReference>
<organism evidence="2 3">
    <name type="scientific">Secundilactobacillus silagincola</name>
    <dbReference type="NCBI Taxonomy" id="1714681"/>
    <lineage>
        <taxon>Bacteria</taxon>
        <taxon>Bacillati</taxon>
        <taxon>Bacillota</taxon>
        <taxon>Bacilli</taxon>
        <taxon>Lactobacillales</taxon>
        <taxon>Lactobacillaceae</taxon>
        <taxon>Secundilactobacillus</taxon>
    </lineage>
</organism>
<dbReference type="OrthoDB" id="5786478at2"/>
<comment type="caution">
    <text evidence="2">The sequence shown here is derived from an EMBL/GenBank/DDBJ whole genome shotgun (WGS) entry which is preliminary data.</text>
</comment>
<name>A0A1Z5J217_9LACO</name>
<dbReference type="PANTHER" id="PTHR43975">
    <property type="entry name" value="ZGC:101858"/>
    <property type="match status" value="1"/>
</dbReference>
<dbReference type="EMBL" id="BCMJ01000004">
    <property type="protein sequence ID" value="GAX08095.1"/>
    <property type="molecule type" value="Genomic_DNA"/>
</dbReference>
<dbReference type="Pfam" id="PF00106">
    <property type="entry name" value="adh_short"/>
    <property type="match status" value="1"/>
</dbReference>
<dbReference type="RefSeq" id="WP_098824544.1">
    <property type="nucleotide sequence ID" value="NZ_BCMJ01000004.1"/>
</dbReference>
<dbReference type="AlphaFoldDB" id="A0A1Z5J217"/>
<dbReference type="InterPro" id="IPR036291">
    <property type="entry name" value="NAD(P)-bd_dom_sf"/>
</dbReference>
<comment type="similarity">
    <text evidence="1">Belongs to the short-chain dehydrogenases/reductases (SDR) family.</text>
</comment>
<dbReference type="Proteomes" id="UP000223370">
    <property type="component" value="Unassembled WGS sequence"/>
</dbReference>
<dbReference type="Gene3D" id="3.40.50.720">
    <property type="entry name" value="NAD(P)-binding Rossmann-like Domain"/>
    <property type="match status" value="1"/>
</dbReference>
<keyword evidence="3" id="KW-1185">Reference proteome</keyword>
<evidence type="ECO:0000313" key="2">
    <source>
        <dbReference type="EMBL" id="GAX08095.1"/>
    </source>
</evidence>
<dbReference type="PANTHER" id="PTHR43975:SF2">
    <property type="entry name" value="EG:BACR7A4.14 PROTEIN-RELATED"/>
    <property type="match status" value="1"/>
</dbReference>
<reference evidence="2 3" key="1">
    <citation type="submission" date="2015-11" db="EMBL/GenBank/DDBJ databases">
        <title>Draft genome sequences of new species of the genus Lactobacillus isolated from orchardgrass silage.</title>
        <authorList>
            <person name="Tohno M."/>
            <person name="Tanizawa Y."/>
            <person name="Arita M."/>
        </authorList>
    </citation>
    <scope>NUCLEOTIDE SEQUENCE [LARGE SCALE GENOMIC DNA]</scope>
    <source>
        <strain evidence="2 3">IWT5</strain>
    </source>
</reference>